<dbReference type="WBParaSite" id="PEQ_0000014101-mRNA-1">
    <property type="protein sequence ID" value="PEQ_0000014101-mRNA-1"/>
    <property type="gene ID" value="PEQ_0000014101"/>
</dbReference>
<name>A0A914R648_PAREQ</name>
<evidence type="ECO:0000313" key="1">
    <source>
        <dbReference type="Proteomes" id="UP000887564"/>
    </source>
</evidence>
<evidence type="ECO:0000313" key="2">
    <source>
        <dbReference type="WBParaSite" id="PEQ_0000014101-mRNA-1"/>
    </source>
</evidence>
<dbReference type="AlphaFoldDB" id="A0A914R648"/>
<accession>A0A914R648</accession>
<protein>
    <submittedName>
        <fullName evidence="2">Uncharacterized protein</fullName>
    </submittedName>
</protein>
<reference evidence="2" key="1">
    <citation type="submission" date="2022-11" db="UniProtKB">
        <authorList>
            <consortium name="WormBaseParasite"/>
        </authorList>
    </citation>
    <scope>IDENTIFICATION</scope>
</reference>
<sequence>MRHRIETLPAIPVDFTIHSTSSDVPSTGPSPRLEGLSELREEVREHKQQIQMLVDQLGKVQVSSLVL</sequence>
<proteinExistence type="predicted"/>
<dbReference type="Proteomes" id="UP000887564">
    <property type="component" value="Unplaced"/>
</dbReference>
<keyword evidence="1" id="KW-1185">Reference proteome</keyword>
<organism evidence="1 2">
    <name type="scientific">Parascaris equorum</name>
    <name type="common">Equine roundworm</name>
    <dbReference type="NCBI Taxonomy" id="6256"/>
    <lineage>
        <taxon>Eukaryota</taxon>
        <taxon>Metazoa</taxon>
        <taxon>Ecdysozoa</taxon>
        <taxon>Nematoda</taxon>
        <taxon>Chromadorea</taxon>
        <taxon>Rhabditida</taxon>
        <taxon>Spirurina</taxon>
        <taxon>Ascaridomorpha</taxon>
        <taxon>Ascaridoidea</taxon>
        <taxon>Ascarididae</taxon>
        <taxon>Parascaris</taxon>
    </lineage>
</organism>